<sequence length="120" mass="12096">MLDGARIAALLPPDQARAQADAVRDLEGGFLLPGFIDAQVNGGGGVLFNNDTTVEAIAAIGRGHRKFGTTGFLPTLISDDAGVMARAVAATRAAIAAGVPGVLGVHLEGPYIAPARKGHA</sequence>
<accession>A0A060CDR4</accession>
<name>A0A060CDR4_9GAMM</name>
<dbReference type="PANTHER" id="PTHR11113:SF14">
    <property type="entry name" value="N-ACETYLGLUCOSAMINE-6-PHOSPHATE DEACETYLASE"/>
    <property type="match status" value="1"/>
</dbReference>
<dbReference type="InterPro" id="IPR032466">
    <property type="entry name" value="Metal_Hydrolase"/>
</dbReference>
<evidence type="ECO:0000256" key="1">
    <source>
        <dbReference type="ARBA" id="ARBA00010716"/>
    </source>
</evidence>
<dbReference type="GO" id="GO:0006046">
    <property type="term" value="P:N-acetylglucosamine catabolic process"/>
    <property type="evidence" value="ECO:0007669"/>
    <property type="project" value="TreeGrafter"/>
</dbReference>
<dbReference type="SUPFAM" id="SSF51556">
    <property type="entry name" value="Metallo-dependent hydrolases"/>
    <property type="match status" value="1"/>
</dbReference>
<dbReference type="Gene3D" id="3.20.20.140">
    <property type="entry name" value="Metal-dependent hydrolases"/>
    <property type="match status" value="1"/>
</dbReference>
<dbReference type="AlphaFoldDB" id="A0A060CDR4"/>
<dbReference type="EMBL" id="KF125756">
    <property type="protein sequence ID" value="AIA93087.1"/>
    <property type="molecule type" value="Genomic_DNA"/>
</dbReference>
<proteinExistence type="inferred from homology"/>
<organism evidence="3">
    <name type="scientific">uncultured Stenotrophomonas sp</name>
    <dbReference type="NCBI Taxonomy" id="165438"/>
    <lineage>
        <taxon>Bacteria</taxon>
        <taxon>Pseudomonadati</taxon>
        <taxon>Pseudomonadota</taxon>
        <taxon>Gammaproteobacteria</taxon>
        <taxon>Lysobacterales</taxon>
        <taxon>Lysobacteraceae</taxon>
        <taxon>Stenotrophomonas</taxon>
        <taxon>environmental samples</taxon>
    </lineage>
</organism>
<evidence type="ECO:0000256" key="2">
    <source>
        <dbReference type="ARBA" id="ARBA00022801"/>
    </source>
</evidence>
<dbReference type="GO" id="GO:0008448">
    <property type="term" value="F:N-acetylglucosamine-6-phosphate deacetylase activity"/>
    <property type="evidence" value="ECO:0007669"/>
    <property type="project" value="TreeGrafter"/>
</dbReference>
<comment type="similarity">
    <text evidence="1">Belongs to the metallo-dependent hydrolases superfamily. NagA family.</text>
</comment>
<keyword evidence="2" id="KW-0378">Hydrolase</keyword>
<protein>
    <submittedName>
        <fullName evidence="3">CAZy families CE9 protein</fullName>
    </submittedName>
</protein>
<evidence type="ECO:0000313" key="3">
    <source>
        <dbReference type="EMBL" id="AIA93087.1"/>
    </source>
</evidence>
<reference evidence="3" key="1">
    <citation type="journal article" date="2013" name="Environ. Microbiol.">
        <title>Seasonally variable intestinal metagenomes of the red palm weevil (Rhynchophorus ferrugineus).</title>
        <authorList>
            <person name="Jia S."/>
            <person name="Zhang X."/>
            <person name="Zhang G."/>
            <person name="Yin A."/>
            <person name="Zhang S."/>
            <person name="Li F."/>
            <person name="Wang L."/>
            <person name="Zhao D."/>
            <person name="Yun Q."/>
            <person name="Tala"/>
            <person name="Wang J."/>
            <person name="Sun G."/>
            <person name="Baabdullah M."/>
            <person name="Yu X."/>
            <person name="Hu S."/>
            <person name="Al-Mssallem I.S."/>
            <person name="Yu J."/>
        </authorList>
    </citation>
    <scope>NUCLEOTIDE SEQUENCE</scope>
</reference>
<dbReference type="PANTHER" id="PTHR11113">
    <property type="entry name" value="N-ACETYLGLUCOSAMINE-6-PHOSPHATE DEACETYLASE"/>
    <property type="match status" value="1"/>
</dbReference>